<dbReference type="OrthoDB" id="9790760at2"/>
<dbReference type="PROSITE" id="PS51779">
    <property type="entry name" value="POTRA"/>
    <property type="match status" value="1"/>
</dbReference>
<dbReference type="InterPro" id="IPR050487">
    <property type="entry name" value="FtsQ_DivIB"/>
</dbReference>
<name>A0A2S0WL56_9ACTN</name>
<reference evidence="9" key="1">
    <citation type="submission" date="2018-01" db="EMBL/GenBank/DDBJ databases">
        <authorList>
            <person name="Li J."/>
        </authorList>
    </citation>
    <scope>NUCLEOTIDE SEQUENCE [LARGE SCALE GENOMIC DNA]</scope>
    <source>
        <strain evidence="9">592</strain>
    </source>
</reference>
<dbReference type="InterPro" id="IPR034746">
    <property type="entry name" value="POTRA"/>
</dbReference>
<dbReference type="PANTHER" id="PTHR37820">
    <property type="entry name" value="CELL DIVISION PROTEIN DIVIB"/>
    <property type="match status" value="1"/>
</dbReference>
<evidence type="ECO:0000313" key="8">
    <source>
        <dbReference type="EMBL" id="AWB91994.1"/>
    </source>
</evidence>
<dbReference type="RefSeq" id="WP_108577639.1">
    <property type="nucleotide sequence ID" value="NZ_CP026952.1"/>
</dbReference>
<keyword evidence="6" id="KW-0472">Membrane</keyword>
<dbReference type="Proteomes" id="UP000244384">
    <property type="component" value="Chromosome"/>
</dbReference>
<dbReference type="KEGG" id="aez:C3E78_07160"/>
<keyword evidence="9" id="KW-1185">Reference proteome</keyword>
<evidence type="ECO:0000256" key="4">
    <source>
        <dbReference type="ARBA" id="ARBA00022692"/>
    </source>
</evidence>
<dbReference type="Pfam" id="PF03799">
    <property type="entry name" value="FtsQ_DivIB_C"/>
    <property type="match status" value="1"/>
</dbReference>
<keyword evidence="4" id="KW-0812">Transmembrane</keyword>
<dbReference type="Pfam" id="PF08478">
    <property type="entry name" value="POTRA_1"/>
    <property type="match status" value="1"/>
</dbReference>
<keyword evidence="5" id="KW-1133">Transmembrane helix</keyword>
<evidence type="ECO:0000256" key="3">
    <source>
        <dbReference type="ARBA" id="ARBA00022618"/>
    </source>
</evidence>
<evidence type="ECO:0000256" key="2">
    <source>
        <dbReference type="ARBA" id="ARBA00022475"/>
    </source>
</evidence>
<dbReference type="Gene3D" id="3.10.20.310">
    <property type="entry name" value="membrane protein fhac"/>
    <property type="match status" value="1"/>
</dbReference>
<accession>A0A2S0WL56</accession>
<dbReference type="AlphaFoldDB" id="A0A2S0WL56"/>
<dbReference type="InterPro" id="IPR005548">
    <property type="entry name" value="Cell_div_FtsQ/DivIB_C"/>
</dbReference>
<keyword evidence="2" id="KW-1003">Cell membrane</keyword>
<dbReference type="PANTHER" id="PTHR37820:SF1">
    <property type="entry name" value="CELL DIVISION PROTEIN FTSQ"/>
    <property type="match status" value="1"/>
</dbReference>
<gene>
    <name evidence="8" type="ORF">C3E78_07160</name>
</gene>
<dbReference type="InterPro" id="IPR013685">
    <property type="entry name" value="POTRA_FtsQ_type"/>
</dbReference>
<evidence type="ECO:0000256" key="5">
    <source>
        <dbReference type="ARBA" id="ARBA00022989"/>
    </source>
</evidence>
<evidence type="ECO:0000313" key="9">
    <source>
        <dbReference type="Proteomes" id="UP000244384"/>
    </source>
</evidence>
<dbReference type="GO" id="GO:0051301">
    <property type="term" value="P:cell division"/>
    <property type="evidence" value="ECO:0007669"/>
    <property type="project" value="UniProtKB-KW"/>
</dbReference>
<keyword evidence="7" id="KW-0131">Cell cycle</keyword>
<comment type="subcellular location">
    <subcellularLocation>
        <location evidence="1">Membrane</location>
    </subcellularLocation>
</comment>
<accession>A0A5F2EXI1</accession>
<protein>
    <submittedName>
        <fullName evidence="8">Uncharacterized protein</fullName>
    </submittedName>
</protein>
<evidence type="ECO:0000256" key="1">
    <source>
        <dbReference type="ARBA" id="ARBA00004370"/>
    </source>
</evidence>
<dbReference type="EMBL" id="CP026952">
    <property type="protein sequence ID" value="AWB91994.1"/>
    <property type="molecule type" value="Genomic_DNA"/>
</dbReference>
<organism evidence="8 9">
    <name type="scientific">Aeromicrobium chenweiae</name>
    <dbReference type="NCBI Taxonomy" id="2079793"/>
    <lineage>
        <taxon>Bacteria</taxon>
        <taxon>Bacillati</taxon>
        <taxon>Actinomycetota</taxon>
        <taxon>Actinomycetes</taxon>
        <taxon>Propionibacteriales</taxon>
        <taxon>Nocardioidaceae</taxon>
        <taxon>Aeromicrobium</taxon>
    </lineage>
</organism>
<keyword evidence="3" id="KW-0132">Cell division</keyword>
<dbReference type="GO" id="GO:0005886">
    <property type="term" value="C:plasma membrane"/>
    <property type="evidence" value="ECO:0007669"/>
    <property type="project" value="TreeGrafter"/>
</dbReference>
<evidence type="ECO:0000256" key="7">
    <source>
        <dbReference type="ARBA" id="ARBA00023306"/>
    </source>
</evidence>
<sequence length="241" mass="26632">MTDQRFVDKARRDRRRRIKRIAIAVLAAAVVGVLVWVVWFSSLLAVRDVRVDGQTTYRAAKILSAADVPVGRPLARVDLTAIQSRVAGLERIESVEVSRSWPRTISIDVVERKAVIWARVSGAIRGIDKEGIDFRSYRSEPDALVEATISVTDPAQRLETTRSVASVVDLVTREEPSLRSELQSVSASSKDSIELDLTKGRTVVWGSDAKGARKLEVLRSLLGIEAARYDVSAPDQPTTRE</sequence>
<evidence type="ECO:0000256" key="6">
    <source>
        <dbReference type="ARBA" id="ARBA00023136"/>
    </source>
</evidence>
<proteinExistence type="predicted"/>